<dbReference type="OrthoDB" id="1898734at2759"/>
<evidence type="ECO:0000259" key="3">
    <source>
        <dbReference type="Pfam" id="PF00561"/>
    </source>
</evidence>
<dbReference type="GeneID" id="70129944"/>
<evidence type="ECO:0000313" key="5">
    <source>
        <dbReference type="Proteomes" id="UP000758603"/>
    </source>
</evidence>
<dbReference type="Gene3D" id="3.40.50.1820">
    <property type="entry name" value="alpha/beta hydrolase"/>
    <property type="match status" value="1"/>
</dbReference>
<dbReference type="Proteomes" id="UP000758603">
    <property type="component" value="Unassembled WGS sequence"/>
</dbReference>
<organism evidence="4 5">
    <name type="scientific">Truncatella angustata</name>
    <dbReference type="NCBI Taxonomy" id="152316"/>
    <lineage>
        <taxon>Eukaryota</taxon>
        <taxon>Fungi</taxon>
        <taxon>Dikarya</taxon>
        <taxon>Ascomycota</taxon>
        <taxon>Pezizomycotina</taxon>
        <taxon>Sordariomycetes</taxon>
        <taxon>Xylariomycetidae</taxon>
        <taxon>Amphisphaeriales</taxon>
        <taxon>Sporocadaceae</taxon>
        <taxon>Truncatella</taxon>
    </lineage>
</organism>
<sequence length="511" mass="59017">MHSPEKIRLGKLGDPGPIKPWAKDNVTDQGYTFETYELKFTVPIDYTRPRSFDANKLSLSFKLITEMRVKGDYTPKTATEIIDGIKDHHLFVFLCGGPGANNQPHRIPLLNKHLLQKGYWILFPDYRGTGDSSTELMDDTSWMMKNIWHFRQTDIVRDLESFRRALLGEKRKWTTFGQSYGGWITMSYLSRYPEGLQECFVTSGMPPIGSTIKEHFSNIYHRIIKKNEDYYTKHHNHKAMVKDVVRHLLELETKETTQTLRGDGSDLLTARRFLAIGRSVWGRKVLQKDLSNLVEELNKELMKIKALGDQTNGHFSDNLLENFLKLDGFRFGERPLAALLYEAMFVPEQENDNTQRASQWTAYDMTLDDAEISKHFGWVGEDAETFAKRLENDDALYFAGEMIYPCWFEAYKGLNRYHPDLMEGIQNHVWTEPLYDPERLRHNEVSVTAVVTSGDVYVDFELSKKAAEGIKNLKLVTDENWAKNNQLEHGDLNHQTGKILKILFSGEPGMK</sequence>
<proteinExistence type="inferred from homology"/>
<dbReference type="PANTHER" id="PTHR43248">
    <property type="entry name" value="2-SUCCINYL-6-HYDROXY-2,4-CYCLOHEXADIENE-1-CARBOXYLATE SYNTHASE"/>
    <property type="match status" value="1"/>
</dbReference>
<dbReference type="InterPro" id="IPR051601">
    <property type="entry name" value="Serine_prot/Carboxylest_S33"/>
</dbReference>
<dbReference type="GO" id="GO:0016787">
    <property type="term" value="F:hydrolase activity"/>
    <property type="evidence" value="ECO:0007669"/>
    <property type="project" value="UniProtKB-KW"/>
</dbReference>
<comment type="caution">
    <text evidence="4">The sequence shown here is derived from an EMBL/GenBank/DDBJ whole genome shotgun (WGS) entry which is preliminary data.</text>
</comment>
<protein>
    <submittedName>
        <fullName evidence="4">Alpha/Beta hydrolase protein</fullName>
    </submittedName>
</protein>
<dbReference type="InterPro" id="IPR000073">
    <property type="entry name" value="AB_hydrolase_1"/>
</dbReference>
<keyword evidence="5" id="KW-1185">Reference proteome</keyword>
<evidence type="ECO:0000313" key="4">
    <source>
        <dbReference type="EMBL" id="KAH6645155.1"/>
    </source>
</evidence>
<evidence type="ECO:0000256" key="2">
    <source>
        <dbReference type="ARBA" id="ARBA00022801"/>
    </source>
</evidence>
<feature type="domain" description="AB hydrolase-1" evidence="3">
    <location>
        <begin position="91"/>
        <end position="206"/>
    </location>
</feature>
<accession>A0A9P8UBN6</accession>
<gene>
    <name evidence="4" type="ORF">BKA67DRAFT_542132</name>
</gene>
<dbReference type="InterPro" id="IPR029058">
    <property type="entry name" value="AB_hydrolase_fold"/>
</dbReference>
<comment type="similarity">
    <text evidence="1">Belongs to the peptidase S33 family.</text>
</comment>
<reference evidence="4" key="1">
    <citation type="journal article" date="2021" name="Nat. Commun.">
        <title>Genetic determinants of endophytism in the Arabidopsis root mycobiome.</title>
        <authorList>
            <person name="Mesny F."/>
            <person name="Miyauchi S."/>
            <person name="Thiergart T."/>
            <person name="Pickel B."/>
            <person name="Atanasova L."/>
            <person name="Karlsson M."/>
            <person name="Huettel B."/>
            <person name="Barry K.W."/>
            <person name="Haridas S."/>
            <person name="Chen C."/>
            <person name="Bauer D."/>
            <person name="Andreopoulos W."/>
            <person name="Pangilinan J."/>
            <person name="LaButti K."/>
            <person name="Riley R."/>
            <person name="Lipzen A."/>
            <person name="Clum A."/>
            <person name="Drula E."/>
            <person name="Henrissat B."/>
            <person name="Kohler A."/>
            <person name="Grigoriev I.V."/>
            <person name="Martin F.M."/>
            <person name="Hacquard S."/>
        </authorList>
    </citation>
    <scope>NUCLEOTIDE SEQUENCE</scope>
    <source>
        <strain evidence="4">MPI-SDFR-AT-0073</strain>
    </source>
</reference>
<dbReference type="EMBL" id="JAGPXC010000012">
    <property type="protein sequence ID" value="KAH6645155.1"/>
    <property type="molecule type" value="Genomic_DNA"/>
</dbReference>
<dbReference type="PANTHER" id="PTHR43248:SF2">
    <property type="entry name" value="PROLYL AMINOPEPTIDASE"/>
    <property type="match status" value="1"/>
</dbReference>
<keyword evidence="2 4" id="KW-0378">Hydrolase</keyword>
<dbReference type="AlphaFoldDB" id="A0A9P8UBN6"/>
<dbReference type="SUPFAM" id="SSF53474">
    <property type="entry name" value="alpha/beta-Hydrolases"/>
    <property type="match status" value="1"/>
</dbReference>
<evidence type="ECO:0000256" key="1">
    <source>
        <dbReference type="ARBA" id="ARBA00010088"/>
    </source>
</evidence>
<dbReference type="RefSeq" id="XP_045951669.1">
    <property type="nucleotide sequence ID" value="XM_046101052.1"/>
</dbReference>
<dbReference type="Pfam" id="PF00561">
    <property type="entry name" value="Abhydrolase_1"/>
    <property type="match status" value="1"/>
</dbReference>
<name>A0A9P8UBN6_9PEZI</name>